<evidence type="ECO:0000313" key="2">
    <source>
        <dbReference type="Proteomes" id="UP000830326"/>
    </source>
</evidence>
<keyword evidence="1" id="KW-0378">Hydrolase</keyword>
<gene>
    <name evidence="1" type="ORF">MUO15_16000</name>
</gene>
<name>A0ABY4HAW4_9BACI</name>
<dbReference type="EMBL" id="CP095075">
    <property type="protein sequence ID" value="UOR11085.1"/>
    <property type="molecule type" value="Genomic_DNA"/>
</dbReference>
<evidence type="ECO:0000313" key="1">
    <source>
        <dbReference type="EMBL" id="UOR11085.1"/>
    </source>
</evidence>
<proteinExistence type="predicted"/>
<sequence>MEIIQKEILTTINHSIPYTYVQKKADNNKICIMIPGLGYTTDQPLFYYATGLFLGKGFDILHINYKYDPKEFNELERGEKVGIIKEDVQSFLDQILPAGKYIRSYIIAKSIGTAALANELANRGELKNAKAIWLTPLLQVDYIFDHLINNKQQEGLVIIGDNDQGYIEERFSKLSGSENINSILVKGTNHSLEHKDGLYKSIDCLKEIIEEIDKFISIE</sequence>
<keyword evidence="2" id="KW-1185">Reference proteome</keyword>
<dbReference type="PIRSF" id="PIRSF033634">
    <property type="entry name" value="UCP033634"/>
    <property type="match status" value="1"/>
</dbReference>
<dbReference type="InterPro" id="IPR017018">
    <property type="entry name" value="UCP033634"/>
</dbReference>
<dbReference type="GO" id="GO:0016787">
    <property type="term" value="F:hydrolase activity"/>
    <property type="evidence" value="ECO:0007669"/>
    <property type="project" value="UniProtKB-KW"/>
</dbReference>
<dbReference type="RefSeq" id="WP_245030712.1">
    <property type="nucleotide sequence ID" value="NZ_CP095075.1"/>
</dbReference>
<reference evidence="1" key="1">
    <citation type="submission" date="2022-04" db="EMBL/GenBank/DDBJ databases">
        <title>Halobacillus sp. isolated from saltern.</title>
        <authorList>
            <person name="Won M."/>
            <person name="Lee C.-M."/>
            <person name="Woen H.-Y."/>
            <person name="Kwon S.-W."/>
        </authorList>
    </citation>
    <scope>NUCLEOTIDE SEQUENCE</scope>
    <source>
        <strain evidence="1">SSHM10-5</strain>
    </source>
</reference>
<accession>A0ABY4HAW4</accession>
<dbReference type="Proteomes" id="UP000830326">
    <property type="component" value="Chromosome"/>
</dbReference>
<protein>
    <submittedName>
        <fullName evidence="1">Alpha/beta hydrolase</fullName>
    </submittedName>
</protein>
<organism evidence="1 2">
    <name type="scientific">Halobacillus amylolyticus</name>
    <dbReference type="NCBI Taxonomy" id="2932259"/>
    <lineage>
        <taxon>Bacteria</taxon>
        <taxon>Bacillati</taxon>
        <taxon>Bacillota</taxon>
        <taxon>Bacilli</taxon>
        <taxon>Bacillales</taxon>
        <taxon>Bacillaceae</taxon>
        <taxon>Halobacillus</taxon>
    </lineage>
</organism>